<comment type="caution">
    <text evidence="4">The sequence shown here is derived from an EMBL/GenBank/DDBJ whole genome shotgun (WGS) entry which is preliminary data.</text>
</comment>
<feature type="chain" id="PRO_5041415755" description="Bifunctional inhibitor/plant lipid transfer protein/seed storage helical domain-containing protein" evidence="2">
    <location>
        <begin position="23"/>
        <end position="158"/>
    </location>
</feature>
<proteinExistence type="inferred from homology"/>
<comment type="similarity">
    <text evidence="1">Belongs to the plant LTP family.</text>
</comment>
<name>A0AA38ZCK4_VITRO</name>
<dbReference type="SUPFAM" id="SSF47699">
    <property type="entry name" value="Bifunctional inhibitor/lipid-transfer protein/seed storage 2S albumin"/>
    <property type="match status" value="1"/>
</dbReference>
<evidence type="ECO:0000259" key="3">
    <source>
        <dbReference type="Pfam" id="PF00234"/>
    </source>
</evidence>
<accession>A0AA38ZCK4</accession>
<dbReference type="InterPro" id="IPR016140">
    <property type="entry name" value="Bifunc_inhib/LTP/seed_store"/>
</dbReference>
<keyword evidence="2" id="KW-0732">Signal</keyword>
<evidence type="ECO:0000313" key="5">
    <source>
        <dbReference type="Proteomes" id="UP001168098"/>
    </source>
</evidence>
<dbReference type="PRINTS" id="PR00382">
    <property type="entry name" value="LIPIDTRNSFER"/>
</dbReference>
<evidence type="ECO:0000256" key="1">
    <source>
        <dbReference type="ARBA" id="ARBA00009748"/>
    </source>
</evidence>
<feature type="domain" description="Bifunctional inhibitor/plant lipid transfer protein/seed storage helical" evidence="3">
    <location>
        <begin position="43"/>
        <end position="118"/>
    </location>
</feature>
<dbReference type="AlphaFoldDB" id="A0AA38ZCK4"/>
<dbReference type="PANTHER" id="PTHR33076">
    <property type="entry name" value="NON-SPECIFIC LIPID-TRANSFER PROTEIN 2-RELATED"/>
    <property type="match status" value="1"/>
</dbReference>
<evidence type="ECO:0000313" key="4">
    <source>
        <dbReference type="EMBL" id="KAJ9685904.1"/>
    </source>
</evidence>
<dbReference type="InterPro" id="IPR000528">
    <property type="entry name" value="Plant_nsLTP"/>
</dbReference>
<feature type="signal peptide" evidence="2">
    <location>
        <begin position="1"/>
        <end position="22"/>
    </location>
</feature>
<dbReference type="Pfam" id="PF00234">
    <property type="entry name" value="Tryp_alpha_amyl"/>
    <property type="match status" value="1"/>
</dbReference>
<sequence>MKAFFFLASLCILIIAGSHCRALQPTTGIEPMHDPIGPDVFECGRAAAVRGECFPYLSGMESKPLSSCCDGVKMIVQMLAKPEDKLLGCRCLKEASSYFHTIKETAISDLSKACHLDFTLFSGDVCMKAEAVWTIEESCRLSTAWNKSETGNHGKELL</sequence>
<reference evidence="4 5" key="1">
    <citation type="journal article" date="2023" name="BMC Biotechnol.">
        <title>Vitis rotundifolia cv Carlos genome sequencing.</title>
        <authorList>
            <person name="Huff M."/>
            <person name="Hulse-Kemp A."/>
            <person name="Scheffler B."/>
            <person name="Youngblood R."/>
            <person name="Simpson S."/>
            <person name="Babiker E."/>
            <person name="Staton M."/>
        </authorList>
    </citation>
    <scope>NUCLEOTIDE SEQUENCE [LARGE SCALE GENOMIC DNA]</scope>
    <source>
        <tissue evidence="4">Leaf</tissue>
    </source>
</reference>
<dbReference type="EMBL" id="JARBHA010000012">
    <property type="protein sequence ID" value="KAJ9685904.1"/>
    <property type="molecule type" value="Genomic_DNA"/>
</dbReference>
<organism evidence="4 5">
    <name type="scientific">Vitis rotundifolia</name>
    <name type="common">Muscadine grape</name>
    <dbReference type="NCBI Taxonomy" id="103349"/>
    <lineage>
        <taxon>Eukaryota</taxon>
        <taxon>Viridiplantae</taxon>
        <taxon>Streptophyta</taxon>
        <taxon>Embryophyta</taxon>
        <taxon>Tracheophyta</taxon>
        <taxon>Spermatophyta</taxon>
        <taxon>Magnoliopsida</taxon>
        <taxon>eudicotyledons</taxon>
        <taxon>Gunneridae</taxon>
        <taxon>Pentapetalae</taxon>
        <taxon>rosids</taxon>
        <taxon>Vitales</taxon>
        <taxon>Vitaceae</taxon>
        <taxon>Viteae</taxon>
        <taxon>Vitis</taxon>
    </lineage>
</organism>
<evidence type="ECO:0000256" key="2">
    <source>
        <dbReference type="SAM" id="SignalP"/>
    </source>
</evidence>
<dbReference type="GO" id="GO:0006869">
    <property type="term" value="P:lipid transport"/>
    <property type="evidence" value="ECO:0007669"/>
    <property type="project" value="InterPro"/>
</dbReference>
<dbReference type="Proteomes" id="UP001168098">
    <property type="component" value="Unassembled WGS sequence"/>
</dbReference>
<protein>
    <recommendedName>
        <fullName evidence="3">Bifunctional inhibitor/plant lipid transfer protein/seed storage helical domain-containing protein</fullName>
    </recommendedName>
</protein>
<keyword evidence="5" id="KW-1185">Reference proteome</keyword>
<dbReference type="InterPro" id="IPR036312">
    <property type="entry name" value="Bifun_inhib/LTP/seed_sf"/>
</dbReference>
<dbReference type="Gene3D" id="1.10.110.10">
    <property type="entry name" value="Plant lipid-transfer and hydrophobic proteins"/>
    <property type="match status" value="1"/>
</dbReference>
<gene>
    <name evidence="4" type="ORF">PVL29_015001</name>
</gene>
<dbReference type="GO" id="GO:0008289">
    <property type="term" value="F:lipid binding"/>
    <property type="evidence" value="ECO:0007669"/>
    <property type="project" value="InterPro"/>
</dbReference>